<feature type="domain" description="Type I restriction modification DNA specificity" evidence="5">
    <location>
        <begin position="2"/>
        <end position="141"/>
    </location>
</feature>
<evidence type="ECO:0000259" key="5">
    <source>
        <dbReference type="Pfam" id="PF01420"/>
    </source>
</evidence>
<keyword evidence="3" id="KW-0238">DNA-binding</keyword>
<feature type="domain" description="Type I restriction modification DNA specificity" evidence="5">
    <location>
        <begin position="201"/>
        <end position="358"/>
    </location>
</feature>
<feature type="coiled-coil region" evidence="4">
    <location>
        <begin position="335"/>
        <end position="369"/>
    </location>
</feature>
<sequence>METILLTEICNPKQWKTISSSKLLDSGYPVYGANGIIGYYSNYTHEEPTVLITCRGATCGKINVSEPKSYINGNAMALDDLSKEYDLNFLKYVLISRGLNDVISGSAQPQITRTGLKNIRVPNPPLKTQKQIASILDNAAALRDKTAQLLKEYDLLAQSIFLEMFGDVVNNPNNWKTKTIEQLVVNEKGSIKRGPFGGALKKEIFVEQGYLVYEQYHALNNDFNFERYFIDDENFERLKGFEVKPGDIIISCSGVYLGKLAIIPKDAKKGIINQALLKVTLDEQKMRKDFFVFHFTQQNFRDKHFGANRGAGIPNFPPMASFKKFPFIAPPIELQNQFAEKIDLIEKQKKLAKQELQESEDLFNCLLQKAFKGELV</sequence>
<dbReference type="InterPro" id="IPR044946">
    <property type="entry name" value="Restrct_endonuc_typeI_TRD_sf"/>
</dbReference>
<gene>
    <name evidence="6" type="ORF">DU428_00540</name>
</gene>
<evidence type="ECO:0000256" key="4">
    <source>
        <dbReference type="SAM" id="Coils"/>
    </source>
</evidence>
<dbReference type="GO" id="GO:0009307">
    <property type="term" value="P:DNA restriction-modification system"/>
    <property type="evidence" value="ECO:0007669"/>
    <property type="project" value="UniProtKB-KW"/>
</dbReference>
<dbReference type="Gene3D" id="3.90.220.20">
    <property type="entry name" value="DNA methylase specificity domains"/>
    <property type="match status" value="2"/>
</dbReference>
<keyword evidence="2" id="KW-0680">Restriction system</keyword>
<evidence type="ECO:0000256" key="1">
    <source>
        <dbReference type="ARBA" id="ARBA00010923"/>
    </source>
</evidence>
<dbReference type="InterPro" id="IPR000055">
    <property type="entry name" value="Restrct_endonuc_typeI_TRD"/>
</dbReference>
<dbReference type="Proteomes" id="UP000252249">
    <property type="component" value="Unassembled WGS sequence"/>
</dbReference>
<evidence type="ECO:0000256" key="2">
    <source>
        <dbReference type="ARBA" id="ARBA00022747"/>
    </source>
</evidence>
<protein>
    <submittedName>
        <fullName evidence="6">Restriction endonuclease subunit S</fullName>
    </submittedName>
</protein>
<dbReference type="PANTHER" id="PTHR30408">
    <property type="entry name" value="TYPE-1 RESTRICTION ENZYME ECOKI SPECIFICITY PROTEIN"/>
    <property type="match status" value="1"/>
</dbReference>
<organism evidence="6 7">
    <name type="scientific">Oceanihabitans sediminis</name>
    <dbReference type="NCBI Taxonomy" id="1812012"/>
    <lineage>
        <taxon>Bacteria</taxon>
        <taxon>Pseudomonadati</taxon>
        <taxon>Bacteroidota</taxon>
        <taxon>Flavobacteriia</taxon>
        <taxon>Flavobacteriales</taxon>
        <taxon>Flavobacteriaceae</taxon>
        <taxon>Oceanihabitans</taxon>
    </lineage>
</organism>
<comment type="similarity">
    <text evidence="1">Belongs to the type-I restriction system S methylase family.</text>
</comment>
<dbReference type="AlphaFoldDB" id="A0A368P630"/>
<dbReference type="RefSeq" id="WP_113965560.1">
    <property type="nucleotide sequence ID" value="NZ_QNRP01000001.1"/>
</dbReference>
<keyword evidence="6" id="KW-0540">Nuclease</keyword>
<keyword evidence="6" id="KW-0255">Endonuclease</keyword>
<reference evidence="6 7" key="1">
    <citation type="submission" date="2018-07" db="EMBL/GenBank/DDBJ databases">
        <title>Oceanihabitans testaceum sp. nov., isolated from marine sediment.</title>
        <authorList>
            <person name="Li C.-M."/>
        </authorList>
    </citation>
    <scope>NUCLEOTIDE SEQUENCE [LARGE SCALE GENOMIC DNA]</scope>
    <source>
        <strain evidence="6 7">S9-10</strain>
    </source>
</reference>
<keyword evidence="6" id="KW-0378">Hydrolase</keyword>
<dbReference type="Pfam" id="PF01420">
    <property type="entry name" value="Methylase_S"/>
    <property type="match status" value="2"/>
</dbReference>
<dbReference type="SUPFAM" id="SSF116734">
    <property type="entry name" value="DNA methylase specificity domain"/>
    <property type="match status" value="2"/>
</dbReference>
<dbReference type="GO" id="GO:0004519">
    <property type="term" value="F:endonuclease activity"/>
    <property type="evidence" value="ECO:0007669"/>
    <property type="project" value="UniProtKB-KW"/>
</dbReference>
<evidence type="ECO:0000313" key="6">
    <source>
        <dbReference type="EMBL" id="RCU57916.1"/>
    </source>
</evidence>
<comment type="caution">
    <text evidence="6">The sequence shown here is derived from an EMBL/GenBank/DDBJ whole genome shotgun (WGS) entry which is preliminary data.</text>
</comment>
<dbReference type="OrthoDB" id="9816225at2"/>
<evidence type="ECO:0000313" key="7">
    <source>
        <dbReference type="Proteomes" id="UP000252249"/>
    </source>
</evidence>
<keyword evidence="4" id="KW-0175">Coiled coil</keyword>
<accession>A0A368P630</accession>
<dbReference type="CDD" id="cd17266">
    <property type="entry name" value="RMtype1_S_Sau1132ORF3780P-TRD2-CR2_like"/>
    <property type="match status" value="1"/>
</dbReference>
<evidence type="ECO:0000256" key="3">
    <source>
        <dbReference type="ARBA" id="ARBA00023125"/>
    </source>
</evidence>
<proteinExistence type="inferred from homology"/>
<dbReference type="InterPro" id="IPR052021">
    <property type="entry name" value="Type-I_RS_S_subunit"/>
</dbReference>
<dbReference type="EMBL" id="QPIG01000001">
    <property type="protein sequence ID" value="RCU57916.1"/>
    <property type="molecule type" value="Genomic_DNA"/>
</dbReference>
<name>A0A368P630_9FLAO</name>
<keyword evidence="7" id="KW-1185">Reference proteome</keyword>
<dbReference type="PANTHER" id="PTHR30408:SF12">
    <property type="entry name" value="TYPE I RESTRICTION ENZYME MJAVIII SPECIFICITY SUBUNIT"/>
    <property type="match status" value="1"/>
</dbReference>
<dbReference type="GO" id="GO:0003677">
    <property type="term" value="F:DNA binding"/>
    <property type="evidence" value="ECO:0007669"/>
    <property type="project" value="UniProtKB-KW"/>
</dbReference>